<protein>
    <submittedName>
        <fullName evidence="1">Uncharacterized protein</fullName>
    </submittedName>
</protein>
<comment type="caution">
    <text evidence="1">The sequence shown here is derived from an EMBL/GenBank/DDBJ whole genome shotgun (WGS) entry which is preliminary data.</text>
</comment>
<organism evidence="1 2">
    <name type="scientific">Flavobacterium psychrolimnae</name>
    <dbReference type="NCBI Taxonomy" id="249351"/>
    <lineage>
        <taxon>Bacteria</taxon>
        <taxon>Pseudomonadati</taxon>
        <taxon>Bacteroidota</taxon>
        <taxon>Flavobacteriia</taxon>
        <taxon>Flavobacteriales</taxon>
        <taxon>Flavobacteriaceae</taxon>
        <taxon>Flavobacterium</taxon>
    </lineage>
</organism>
<accession>A0A366B421</accession>
<dbReference type="EMBL" id="QNUX01000002">
    <property type="protein sequence ID" value="RBN51393.1"/>
    <property type="molecule type" value="Genomic_DNA"/>
</dbReference>
<reference evidence="1 2" key="1">
    <citation type="submission" date="2018-07" db="EMBL/GenBank/DDBJ databases">
        <title>Complete genome sequence of Flavobacterium psychrolimnae LMG 22018.</title>
        <authorList>
            <person name="Kim D.-U."/>
        </authorList>
    </citation>
    <scope>NUCLEOTIDE SEQUENCE [LARGE SCALE GENOMIC DNA]</scope>
    <source>
        <strain evidence="1 2">LMG 22018</strain>
    </source>
</reference>
<proteinExistence type="predicted"/>
<dbReference type="Proteomes" id="UP000253676">
    <property type="component" value="Unassembled WGS sequence"/>
</dbReference>
<dbReference type="AlphaFoldDB" id="A0A366B421"/>
<evidence type="ECO:0000313" key="2">
    <source>
        <dbReference type="Proteomes" id="UP000253676"/>
    </source>
</evidence>
<name>A0A366B421_9FLAO</name>
<keyword evidence="2" id="KW-1185">Reference proteome</keyword>
<dbReference type="RefSeq" id="WP_113633772.1">
    <property type="nucleotide sequence ID" value="NZ_QNUX01000002.1"/>
</dbReference>
<gene>
    <name evidence="1" type="ORF">DR980_02935</name>
</gene>
<sequence>MDKTIKLRVKKEIGKDDELKVLKLKGALITKKYTEIIHIADENEDFYLNSFSTSSENEKEAEHFVLDYISDNNLKDTITLVSTKN</sequence>
<evidence type="ECO:0000313" key="1">
    <source>
        <dbReference type="EMBL" id="RBN51393.1"/>
    </source>
</evidence>
<dbReference type="OrthoDB" id="1363936at2"/>